<keyword evidence="1" id="KW-0812">Transmembrane</keyword>
<dbReference type="GeneID" id="10395003"/>
<evidence type="ECO:0000313" key="2">
    <source>
        <dbReference type="EMBL" id="AEA47865.1"/>
    </source>
</evidence>
<sequence>MAIKEYLVFLLLGAVSAPLSFALGGILTSANLLRLEGPSELLFALIVCSVLFAAGLYFLKPNYALKGFGIAIALSLAIYLALLFDPRLIIVLLVLLLLTASLPVKIPSSLRAFAISCLALLLAFGAIFAWSAYEHYSAKYIEVKKLDYPDKFVNLTEKEIEGYPALKKAIRATDEQSWAEVIVSPDEYFKLKDALSDFRYVKINGEYYRIWLTKFVSVHRLGYEPANYAEVAEEEMGRYPSLEKVVSVAVSGSGIHNINTSREEFYQIMEFIDSIGNVILYKGVYLEISTDCRIYLKKLQYPPSDYASVSKEELAEYEVIRKAIEAARSSEDGKAIMKVKPEEWDAAMDFLHRKGSNVIEFEGKYYEFSFMTA</sequence>
<keyword evidence="1" id="KW-1133">Transmembrane helix</keyword>
<feature type="transmembrane region" description="Helical" evidence="1">
    <location>
        <begin position="41"/>
        <end position="59"/>
    </location>
</feature>
<dbReference type="STRING" id="693661.Arcve_1872"/>
<gene>
    <name evidence="2" type="ordered locus">Arcve_1872</name>
</gene>
<evidence type="ECO:0000256" key="1">
    <source>
        <dbReference type="SAM" id="Phobius"/>
    </source>
</evidence>
<reference evidence="2 3" key="1">
    <citation type="submission" date="2011-03" db="EMBL/GenBank/DDBJ databases">
        <title>The complete genome of Archaeoglobus veneficus SNP6.</title>
        <authorList>
            <consortium name="US DOE Joint Genome Institute (JGI-PGF)"/>
            <person name="Lucas S."/>
            <person name="Copeland A."/>
            <person name="Lapidus A."/>
            <person name="Bruce D."/>
            <person name="Goodwin L."/>
            <person name="Pitluck S."/>
            <person name="Kyrpides N."/>
            <person name="Mavromatis K."/>
            <person name="Pagani I."/>
            <person name="Ivanova N."/>
            <person name="Mikhailova N."/>
            <person name="Lu M."/>
            <person name="Detter J.C."/>
            <person name="Tapia R."/>
            <person name="Han C."/>
            <person name="Land M."/>
            <person name="Hauser L."/>
            <person name="Markowitz V."/>
            <person name="Cheng J.-F."/>
            <person name="Hugenholtz P."/>
            <person name="Woyke T."/>
            <person name="Wu D."/>
            <person name="Spring S."/>
            <person name="Brambilla E."/>
            <person name="Klenk H.-P."/>
            <person name="Eisen J.A."/>
        </authorList>
    </citation>
    <scope>NUCLEOTIDE SEQUENCE [LARGE SCALE GENOMIC DNA]</scope>
    <source>
        <strain evidence="3">SNP6</strain>
    </source>
</reference>
<name>F2KRD1_ARCVS</name>
<accession>F2KRD1</accession>
<keyword evidence="3" id="KW-1185">Reference proteome</keyword>
<protein>
    <submittedName>
        <fullName evidence="2">Uncharacterized protein</fullName>
    </submittedName>
</protein>
<evidence type="ECO:0000313" key="3">
    <source>
        <dbReference type="Proteomes" id="UP000008136"/>
    </source>
</evidence>
<feature type="transmembrane region" description="Helical" evidence="1">
    <location>
        <begin position="88"/>
        <end position="106"/>
    </location>
</feature>
<dbReference type="HOGENOM" id="CLU_741023_0_0_2"/>
<dbReference type="eggNOG" id="arCOG03599">
    <property type="taxonomic scope" value="Archaea"/>
</dbReference>
<dbReference type="OrthoDB" id="387708at2157"/>
<feature type="transmembrane region" description="Helical" evidence="1">
    <location>
        <begin position="64"/>
        <end position="82"/>
    </location>
</feature>
<proteinExistence type="predicted"/>
<feature type="transmembrane region" description="Helical" evidence="1">
    <location>
        <begin position="113"/>
        <end position="133"/>
    </location>
</feature>
<keyword evidence="1" id="KW-0472">Membrane</keyword>
<dbReference type="EMBL" id="CP002588">
    <property type="protein sequence ID" value="AEA47865.1"/>
    <property type="molecule type" value="Genomic_DNA"/>
</dbReference>
<organism evidence="2 3">
    <name type="scientific">Archaeoglobus veneficus (strain DSM 11195 / SNP6)</name>
    <dbReference type="NCBI Taxonomy" id="693661"/>
    <lineage>
        <taxon>Archaea</taxon>
        <taxon>Methanobacteriati</taxon>
        <taxon>Methanobacteriota</taxon>
        <taxon>Archaeoglobi</taxon>
        <taxon>Archaeoglobales</taxon>
        <taxon>Archaeoglobaceae</taxon>
        <taxon>Archaeoglobus</taxon>
    </lineage>
</organism>
<dbReference type="Proteomes" id="UP000008136">
    <property type="component" value="Chromosome"/>
</dbReference>
<dbReference type="RefSeq" id="WP_013684521.1">
    <property type="nucleotide sequence ID" value="NC_015320.1"/>
</dbReference>
<dbReference type="KEGG" id="ave:Arcve_1872"/>
<dbReference type="AlphaFoldDB" id="F2KRD1"/>